<dbReference type="EC" id="2.7.7.49" evidence="1"/>
<dbReference type="GO" id="GO:0003964">
    <property type="term" value="F:RNA-directed DNA polymerase activity"/>
    <property type="evidence" value="ECO:0007669"/>
    <property type="project" value="UniProtKB-EC"/>
</dbReference>
<dbReference type="PANTHER" id="PTHR37984:SF15">
    <property type="entry name" value="INTEGRASE CATALYTIC DOMAIN-CONTAINING PROTEIN"/>
    <property type="match status" value="1"/>
</dbReference>
<organism evidence="3 4">
    <name type="scientific">Romanomermis culicivorax</name>
    <name type="common">Nematode worm</name>
    <dbReference type="NCBI Taxonomy" id="13658"/>
    <lineage>
        <taxon>Eukaryota</taxon>
        <taxon>Metazoa</taxon>
        <taxon>Ecdysozoa</taxon>
        <taxon>Nematoda</taxon>
        <taxon>Enoplea</taxon>
        <taxon>Dorylaimia</taxon>
        <taxon>Mermithida</taxon>
        <taxon>Mermithoidea</taxon>
        <taxon>Mermithidae</taxon>
        <taxon>Romanomermis</taxon>
    </lineage>
</organism>
<evidence type="ECO:0000256" key="1">
    <source>
        <dbReference type="ARBA" id="ARBA00012493"/>
    </source>
</evidence>
<dbReference type="FunFam" id="1.10.340.70:FF:000001">
    <property type="entry name" value="Retrovirus-related Pol polyprotein from transposon gypsy-like Protein"/>
    <property type="match status" value="1"/>
</dbReference>
<protein>
    <recommendedName>
        <fullName evidence="1">RNA-directed DNA polymerase</fullName>
        <ecNumber evidence="1">2.7.7.49</ecNumber>
    </recommendedName>
</protein>
<dbReference type="Proteomes" id="UP000887565">
    <property type="component" value="Unplaced"/>
</dbReference>
<evidence type="ECO:0000259" key="2">
    <source>
        <dbReference type="Pfam" id="PF17921"/>
    </source>
</evidence>
<evidence type="ECO:0000313" key="4">
    <source>
        <dbReference type="WBParaSite" id="nRc.2.0.1.t21143-RA"/>
    </source>
</evidence>
<dbReference type="AlphaFoldDB" id="A0A915J5Y5"/>
<dbReference type="WBParaSite" id="nRc.2.0.1.t21143-RA">
    <property type="protein sequence ID" value="nRc.2.0.1.t21143-RA"/>
    <property type="gene ID" value="nRc.2.0.1.g21143"/>
</dbReference>
<keyword evidence="3" id="KW-1185">Reference proteome</keyword>
<dbReference type="InterPro" id="IPR041588">
    <property type="entry name" value="Integrase_H2C2"/>
</dbReference>
<dbReference type="PANTHER" id="PTHR37984">
    <property type="entry name" value="PROTEIN CBG26694"/>
    <property type="match status" value="1"/>
</dbReference>
<sequence>MQQLEQPPQSQPRTEMLLEQLIQRYDHGHEEHLTAKIFRKNFRPAGALWDADLRVPDILPAAVSPPKEIDVDVNAITRAITKKTTSQPTLFDSILLAADYAPPPVEAITIASHDEVSRAQAADPAITPLVPSLQIHNIAKRPTIFFTEDGLLYRQIKDIKQLVIPTSMIDQTLHQFHCTKILNHQGSSRTLAAIKAHFWWPGMEENVRHWIKSCKNCQLTTPRTLRPPRLLQIQPNHPFEIVATDMVNISPVGLFYKMGLRTSHT</sequence>
<accession>A0A915J5Y5</accession>
<proteinExistence type="predicted"/>
<feature type="domain" description="Integrase zinc-binding" evidence="2">
    <location>
        <begin position="164"/>
        <end position="222"/>
    </location>
</feature>
<dbReference type="Pfam" id="PF17921">
    <property type="entry name" value="Integrase_H2C2"/>
    <property type="match status" value="1"/>
</dbReference>
<name>A0A915J5Y5_ROMCU</name>
<evidence type="ECO:0000313" key="3">
    <source>
        <dbReference type="Proteomes" id="UP000887565"/>
    </source>
</evidence>
<reference evidence="4" key="1">
    <citation type="submission" date="2022-11" db="UniProtKB">
        <authorList>
            <consortium name="WormBaseParasite"/>
        </authorList>
    </citation>
    <scope>IDENTIFICATION</scope>
</reference>
<dbReference type="Gene3D" id="1.10.340.70">
    <property type="match status" value="1"/>
</dbReference>
<dbReference type="InterPro" id="IPR050951">
    <property type="entry name" value="Retrovirus_Pol_polyprotein"/>
</dbReference>